<keyword evidence="12" id="KW-0002">3D-structure</keyword>
<keyword evidence="2" id="KW-0808">Transferase</keyword>
<dbReference type="RefSeq" id="WP_013021290.1">
    <property type="nucleotide sequence ID" value="NC_013947.1"/>
</dbReference>
<dbReference type="UniPathway" id="UPA00219"/>
<feature type="disulfide bond" evidence="12">
    <location>
        <begin position="107"/>
        <end position="141"/>
    </location>
</feature>
<proteinExistence type="evidence at protein level"/>
<feature type="compositionally biased region" description="Basic and acidic residues" evidence="7">
    <location>
        <begin position="77"/>
        <end position="86"/>
    </location>
</feature>
<dbReference type="InterPro" id="IPR005490">
    <property type="entry name" value="LD_TPept_cat_dom"/>
</dbReference>
<dbReference type="STRING" id="446470.Snas_6095"/>
<dbReference type="GO" id="GO:0071555">
    <property type="term" value="P:cell wall organization"/>
    <property type="evidence" value="ECO:0007669"/>
    <property type="project" value="UniProtKB-UniRule"/>
</dbReference>
<dbReference type="Proteomes" id="UP000000844">
    <property type="component" value="Chromosome"/>
</dbReference>
<dbReference type="PANTHER" id="PTHR30582:SF33">
    <property type="entry name" value="EXPORTED PROTEIN"/>
    <property type="match status" value="1"/>
</dbReference>
<comment type="pathway">
    <text evidence="1 6">Cell wall biogenesis; peptidoglycan biosynthesis.</text>
</comment>
<feature type="disulfide bond" evidence="12">
    <location>
        <begin position="179"/>
        <end position="189"/>
    </location>
</feature>
<evidence type="ECO:0000313" key="11">
    <source>
        <dbReference type="Proteomes" id="UP000000844"/>
    </source>
</evidence>
<feature type="domain" description="L,D-TPase catalytic" evidence="9">
    <location>
        <begin position="186"/>
        <end position="297"/>
    </location>
</feature>
<feature type="transmembrane region" description="Helical" evidence="8">
    <location>
        <begin position="41"/>
        <end position="63"/>
    </location>
</feature>
<evidence type="ECO:0000256" key="7">
    <source>
        <dbReference type="SAM" id="MobiDB-lite"/>
    </source>
</evidence>
<keyword evidence="5 6" id="KW-0961">Cell wall biogenesis/degradation</keyword>
<accession>D3Q1D9</accession>
<feature type="region of interest" description="Disordered" evidence="7">
    <location>
        <begin position="72"/>
        <end position="108"/>
    </location>
</feature>
<dbReference type="Gene3D" id="2.40.440.10">
    <property type="entry name" value="L,D-transpeptidase catalytic domain-like"/>
    <property type="match status" value="1"/>
</dbReference>
<dbReference type="SUPFAM" id="SSF47090">
    <property type="entry name" value="PGBD-like"/>
    <property type="match status" value="1"/>
</dbReference>
<dbReference type="PANTHER" id="PTHR30582">
    <property type="entry name" value="L,D-TRANSPEPTIDASE"/>
    <property type="match status" value="1"/>
</dbReference>
<evidence type="ECO:0000256" key="3">
    <source>
        <dbReference type="ARBA" id="ARBA00022960"/>
    </source>
</evidence>
<dbReference type="InterPro" id="IPR050979">
    <property type="entry name" value="LD-transpeptidase"/>
</dbReference>
<sequence>MTTTSVGVGSNVLFIESVEKVVAMLLWEAKLNSEALRRGRAFLMFAIAAVALVALSNGFLAYASDGSDQADLVSATEEAKDEKSEEPTPSETPTETETATPTTDHDCGKAGEYQKDLETTLASLADYGTIFADGKQSKEDCAAIKKFQKRMGIQPAEGYAGKLTLDVAQRIAKSSFDKCQEAKKGKTVCVDLTHQTLWVVEDGKRIFEPTVVRTGMAGYATQPGAWKIFVKEGTHWSKKYKVWLPYWQNFNNGEGLHTTTTYIHEPWIGSHGCVNLLPSDSKKLYEMLDFGDTVQVFGNRPGT</sequence>
<dbReference type="PROSITE" id="PS52029">
    <property type="entry name" value="LD_TPASE"/>
    <property type="match status" value="1"/>
</dbReference>
<dbReference type="EvolutionaryTrace" id="D3Q1D9"/>
<keyword evidence="8" id="KW-0472">Membrane</keyword>
<keyword evidence="4 6" id="KW-0573">Peptidoglycan synthesis</keyword>
<dbReference type="EMBL" id="CP001778">
    <property type="protein sequence ID" value="ADD45719.1"/>
    <property type="molecule type" value="Genomic_DNA"/>
</dbReference>
<keyword evidence="8" id="KW-0812">Transmembrane</keyword>
<dbReference type="KEGG" id="sna:Snas_6095"/>
<dbReference type="HOGENOM" id="CLU_056729_1_0_11"/>
<dbReference type="GO" id="GO:0071972">
    <property type="term" value="F:peptidoglycan L,D-transpeptidase activity"/>
    <property type="evidence" value="ECO:0007669"/>
    <property type="project" value="TreeGrafter"/>
</dbReference>
<dbReference type="GO" id="GO:0018104">
    <property type="term" value="P:peptidoglycan-protein cross-linking"/>
    <property type="evidence" value="ECO:0007669"/>
    <property type="project" value="TreeGrafter"/>
</dbReference>
<feature type="active site" description="Nucleophile" evidence="6">
    <location>
        <position position="273"/>
    </location>
</feature>
<dbReference type="Pfam" id="PF03734">
    <property type="entry name" value="YkuD"/>
    <property type="match status" value="1"/>
</dbReference>
<dbReference type="CDD" id="cd16913">
    <property type="entry name" value="YkuD_like"/>
    <property type="match status" value="1"/>
</dbReference>
<evidence type="ECO:0000256" key="2">
    <source>
        <dbReference type="ARBA" id="ARBA00022679"/>
    </source>
</evidence>
<organism evidence="10 11">
    <name type="scientific">Stackebrandtia nassauensis (strain DSM 44728 / CIP 108903 / NRRL B-16338 / NBRC 102104 / LLR-40K-21)</name>
    <dbReference type="NCBI Taxonomy" id="446470"/>
    <lineage>
        <taxon>Bacteria</taxon>
        <taxon>Bacillati</taxon>
        <taxon>Actinomycetota</taxon>
        <taxon>Actinomycetes</taxon>
        <taxon>Glycomycetales</taxon>
        <taxon>Glycomycetaceae</taxon>
        <taxon>Stackebrandtia</taxon>
    </lineage>
</organism>
<dbReference type="GO" id="GO:0005576">
    <property type="term" value="C:extracellular region"/>
    <property type="evidence" value="ECO:0007669"/>
    <property type="project" value="TreeGrafter"/>
</dbReference>
<dbReference type="GO" id="GO:0016740">
    <property type="term" value="F:transferase activity"/>
    <property type="evidence" value="ECO:0007669"/>
    <property type="project" value="UniProtKB-KW"/>
</dbReference>
<evidence type="ECO:0000256" key="5">
    <source>
        <dbReference type="ARBA" id="ARBA00023316"/>
    </source>
</evidence>
<keyword evidence="3 6" id="KW-0133">Cell shape</keyword>
<dbReference type="SMR" id="D3Q1D9"/>
<evidence type="ECO:0000256" key="4">
    <source>
        <dbReference type="ARBA" id="ARBA00022984"/>
    </source>
</evidence>
<dbReference type="SUPFAM" id="SSF141523">
    <property type="entry name" value="L,D-transpeptidase catalytic domain-like"/>
    <property type="match status" value="1"/>
</dbReference>
<evidence type="ECO:0007829" key="12">
    <source>
        <dbReference type="PDB" id="5BMQ"/>
    </source>
</evidence>
<feature type="compositionally biased region" description="Low complexity" evidence="7">
    <location>
        <begin position="87"/>
        <end position="102"/>
    </location>
</feature>
<keyword evidence="8" id="KW-1133">Transmembrane helix</keyword>
<evidence type="ECO:0000259" key="9">
    <source>
        <dbReference type="PROSITE" id="PS52029"/>
    </source>
</evidence>
<dbReference type="InterPro" id="IPR036365">
    <property type="entry name" value="PGBD-like_sf"/>
</dbReference>
<evidence type="ECO:0000256" key="6">
    <source>
        <dbReference type="PROSITE-ProRule" id="PRU01373"/>
    </source>
</evidence>
<evidence type="ECO:0000313" key="10">
    <source>
        <dbReference type="EMBL" id="ADD45719.1"/>
    </source>
</evidence>
<evidence type="ECO:0000256" key="8">
    <source>
        <dbReference type="SAM" id="Phobius"/>
    </source>
</evidence>
<dbReference type="InterPro" id="IPR038063">
    <property type="entry name" value="Transpep_catalytic_dom"/>
</dbReference>
<feature type="active site" description="Proton donor/acceptor" evidence="6">
    <location>
        <position position="257"/>
    </location>
</feature>
<dbReference type="eggNOG" id="COG1376">
    <property type="taxonomic scope" value="Bacteria"/>
</dbReference>
<keyword evidence="11" id="KW-1185">Reference proteome</keyword>
<dbReference type="PDB" id="5BMQ">
    <property type="method" value="X-ray"/>
    <property type="resolution" value="2.05 A"/>
    <property type="chains" value="A=61-303"/>
</dbReference>
<dbReference type="AlphaFoldDB" id="D3Q1D9"/>
<name>D3Q1D9_STANL</name>
<dbReference type="PDBsum" id="5BMQ"/>
<reference evidence="12" key="2">
    <citation type="submission" date="2015-05" db="PDB data bank">
        <title>Crystal structures of L,D-transpeptidases (Yku).</title>
        <authorList>
            <person name="Chang C."/>
            <person name="Bigelow L."/>
            <person name="Clancy S."/>
            <person name="Joachimiak A."/>
        </authorList>
    </citation>
    <scope>X-RAY CRYSTALLOGRAPHY (2.05 ANGSTROMS) OF 61-303</scope>
    <scope>DISULFIDE BONDS</scope>
</reference>
<gene>
    <name evidence="10" type="ordered locus">Snas_6095</name>
</gene>
<evidence type="ECO:0000256" key="1">
    <source>
        <dbReference type="ARBA" id="ARBA00004752"/>
    </source>
</evidence>
<dbReference type="GO" id="GO:0008360">
    <property type="term" value="P:regulation of cell shape"/>
    <property type="evidence" value="ECO:0007669"/>
    <property type="project" value="UniProtKB-UniRule"/>
</dbReference>
<protein>
    <submittedName>
        <fullName evidence="10">ErfK/YbiS/YcfS/YnhG family protein</fullName>
    </submittedName>
</protein>
<reference evidence="10 11" key="1">
    <citation type="journal article" date="2009" name="Stand. Genomic Sci.">
        <title>Complete genome sequence of Stackebrandtia nassauensis type strain (LLR-40K-21).</title>
        <authorList>
            <person name="Munk C."/>
            <person name="Lapidus A."/>
            <person name="Copeland A."/>
            <person name="Jando M."/>
            <person name="Mayilraj S."/>
            <person name="Glavina Del Rio T."/>
            <person name="Nolan M."/>
            <person name="Chen F."/>
            <person name="Lucas S."/>
            <person name="Tice H."/>
            <person name="Cheng J.F."/>
            <person name="Han C."/>
            <person name="Detter J.C."/>
            <person name="Bruce D."/>
            <person name="Goodwin L."/>
            <person name="Chain P."/>
            <person name="Pitluck S."/>
            <person name="Goker M."/>
            <person name="Ovchinikova G."/>
            <person name="Pati A."/>
            <person name="Ivanova N."/>
            <person name="Mavromatis K."/>
            <person name="Chen A."/>
            <person name="Palaniappan K."/>
            <person name="Land M."/>
            <person name="Hauser L."/>
            <person name="Chang Y.J."/>
            <person name="Jeffries C.D."/>
            <person name="Bristow J."/>
            <person name="Eisen J.A."/>
            <person name="Markowitz V."/>
            <person name="Hugenholtz P."/>
            <person name="Kyrpides N.C."/>
            <person name="Klenk H.P."/>
        </authorList>
    </citation>
    <scope>NUCLEOTIDE SEQUENCE [LARGE SCALE GENOMIC DNA]</scope>
    <source>
        <strain evidence="11">DSM 44728 / CIP 108903 / NRRL B-16338 / NBRC 102104 / LLR-40K-21</strain>
    </source>
</reference>